<dbReference type="InterPro" id="IPR051827">
    <property type="entry name" value="Cas4_exonuclease"/>
</dbReference>
<evidence type="ECO:0000313" key="10">
    <source>
        <dbReference type="Proteomes" id="UP000191661"/>
    </source>
</evidence>
<accession>A0A1V6N4K6</accession>
<keyword evidence="4" id="KW-0378">Hydrolase</keyword>
<dbReference type="RefSeq" id="WP_249025017.1">
    <property type="nucleotide sequence ID" value="NZ_JXMW01000003.1"/>
</dbReference>
<keyword evidence="10" id="KW-1185">Reference proteome</keyword>
<name>A0A1V6N4K6_METAZ</name>
<feature type="domain" description="DUF83" evidence="8">
    <location>
        <begin position="248"/>
        <end position="359"/>
    </location>
</feature>
<feature type="region of interest" description="Disordered" evidence="7">
    <location>
        <begin position="95"/>
        <end position="170"/>
    </location>
</feature>
<dbReference type="PANTHER" id="PTHR36531">
    <property type="entry name" value="CRISPR-ASSOCIATED EXONUCLEASE CAS4"/>
    <property type="match status" value="1"/>
</dbReference>
<evidence type="ECO:0000313" key="9">
    <source>
        <dbReference type="EMBL" id="OQD59552.1"/>
    </source>
</evidence>
<organism evidence="9 10">
    <name type="scientific">Methanobrevibacter arboriphilus JCM 13429 = DSM 1125</name>
    <dbReference type="NCBI Taxonomy" id="1300164"/>
    <lineage>
        <taxon>Archaea</taxon>
        <taxon>Methanobacteriati</taxon>
        <taxon>Methanobacteriota</taxon>
        <taxon>Methanomada group</taxon>
        <taxon>Methanobacteria</taxon>
        <taxon>Methanobacteriales</taxon>
        <taxon>Methanobacteriaceae</taxon>
        <taxon>Methanobrevibacter</taxon>
    </lineage>
</organism>
<dbReference type="EMBL" id="JXMW01000003">
    <property type="protein sequence ID" value="OQD59552.1"/>
    <property type="molecule type" value="Genomic_DNA"/>
</dbReference>
<comment type="caution">
    <text evidence="9">The sequence shown here is derived from an EMBL/GenBank/DDBJ whole genome shotgun (WGS) entry which is preliminary data.</text>
</comment>
<keyword evidence="6" id="KW-0411">Iron-sulfur</keyword>
<dbReference type="GO" id="GO:0046872">
    <property type="term" value="F:metal ion binding"/>
    <property type="evidence" value="ECO:0007669"/>
    <property type="project" value="UniProtKB-KW"/>
</dbReference>
<evidence type="ECO:0000256" key="6">
    <source>
        <dbReference type="ARBA" id="ARBA00023014"/>
    </source>
</evidence>
<reference evidence="9 10" key="1">
    <citation type="submission" date="2014-12" db="EMBL/GenBank/DDBJ databases">
        <title>Genome sequence of Methanobrevibacter arboriphilicus DH1, DSM1125.</title>
        <authorList>
            <person name="Poehlein A."/>
            <person name="Thauer R.K."/>
            <person name="Seedorf H."/>
            <person name="Daniel R."/>
        </authorList>
    </citation>
    <scope>NUCLEOTIDE SEQUENCE [LARGE SCALE GENOMIC DNA]</scope>
    <source>
        <strain evidence="9 10">DH1</strain>
    </source>
</reference>
<dbReference type="InterPro" id="IPR022765">
    <property type="entry name" value="Dna2/Cas4_DUF83"/>
</dbReference>
<evidence type="ECO:0000256" key="3">
    <source>
        <dbReference type="ARBA" id="ARBA00022723"/>
    </source>
</evidence>
<keyword evidence="5" id="KW-0408">Iron</keyword>
<feature type="compositionally biased region" description="Basic and acidic residues" evidence="7">
    <location>
        <begin position="99"/>
        <end position="116"/>
    </location>
</feature>
<dbReference type="GO" id="GO:0051536">
    <property type="term" value="F:iron-sulfur cluster binding"/>
    <property type="evidence" value="ECO:0007669"/>
    <property type="project" value="UniProtKB-KW"/>
</dbReference>
<evidence type="ECO:0000256" key="5">
    <source>
        <dbReference type="ARBA" id="ARBA00023004"/>
    </source>
</evidence>
<dbReference type="InterPro" id="IPR011604">
    <property type="entry name" value="PDDEXK-like_dom_sf"/>
</dbReference>
<evidence type="ECO:0000256" key="1">
    <source>
        <dbReference type="ARBA" id="ARBA00001966"/>
    </source>
</evidence>
<protein>
    <submittedName>
        <fullName evidence="9">Adhesin-like protein</fullName>
    </submittedName>
</protein>
<dbReference type="PANTHER" id="PTHR36531:SF6">
    <property type="entry name" value="DNA REPLICATION ATP-DEPENDENT HELICASE_NUCLEASE DNA2"/>
    <property type="match status" value="1"/>
</dbReference>
<dbReference type="Proteomes" id="UP000191661">
    <property type="component" value="Unassembled WGS sequence"/>
</dbReference>
<comment type="cofactor">
    <cofactor evidence="1">
        <name>[4Fe-4S] cluster</name>
        <dbReference type="ChEBI" id="CHEBI:49883"/>
    </cofactor>
</comment>
<dbReference type="GO" id="GO:0004518">
    <property type="term" value="F:nuclease activity"/>
    <property type="evidence" value="ECO:0007669"/>
    <property type="project" value="UniProtKB-KW"/>
</dbReference>
<evidence type="ECO:0000256" key="7">
    <source>
        <dbReference type="SAM" id="MobiDB-lite"/>
    </source>
</evidence>
<evidence type="ECO:0000256" key="2">
    <source>
        <dbReference type="ARBA" id="ARBA00022722"/>
    </source>
</evidence>
<evidence type="ECO:0000259" key="8">
    <source>
        <dbReference type="Pfam" id="PF01930"/>
    </source>
</evidence>
<feature type="compositionally biased region" description="Low complexity" evidence="7">
    <location>
        <begin position="118"/>
        <end position="168"/>
    </location>
</feature>
<gene>
    <name evidence="9" type="ORF">MBBAR_3c02090</name>
</gene>
<dbReference type="Gene3D" id="3.90.320.10">
    <property type="match status" value="2"/>
</dbReference>
<evidence type="ECO:0000256" key="4">
    <source>
        <dbReference type="ARBA" id="ARBA00022801"/>
    </source>
</evidence>
<keyword evidence="3" id="KW-0479">Metal-binding</keyword>
<dbReference type="Pfam" id="PF01930">
    <property type="entry name" value="Cas_Cas4"/>
    <property type="match status" value="1"/>
</dbReference>
<sequence length="366" mass="42571">MISISSIKSYMFCPMKLYLEKTLGEESKDILLHKTMKELRIDVNDLFQRNLKRITKEMDLEEIEKNLNKNIEEYIENSLSALVKIEEKNNINKFNNDLNNDKEETSLDKLKSEKYTKNLNNSNNDPTNSINSFNNNSHDSNNNTTNSANDIYNNKSINNSNDNSNNNDNLKENYDIKTIEEEIERIDRIQEIKINLKTEIYYNLKILSLKTKKAILLNQKDGSQIAELFFPTAMYSYLMRDTQLDIVGTCDKIEIIDGKYFPMSIKSSNPPLKGVWDGDAIELIAAALLIENEFDTEVFVGFVDYLKLGERRVVVMDANLRKSFFRILNEIDDIITNEIMPEIKKDNKKCHKCVYNLICNQEVDFK</sequence>
<dbReference type="AlphaFoldDB" id="A0A1V6N4K6"/>
<dbReference type="GO" id="GO:0016787">
    <property type="term" value="F:hydrolase activity"/>
    <property type="evidence" value="ECO:0007669"/>
    <property type="project" value="UniProtKB-KW"/>
</dbReference>
<proteinExistence type="predicted"/>
<keyword evidence="2" id="KW-0540">Nuclease</keyword>